<dbReference type="AlphaFoldDB" id="A0A2K1JT26"/>
<sequence>MEKLHSCQASQFVSCSARTLLYHVTFGVDNGFTHLQEFRQGGSDSFAPSRKGLRVLTSASLCHCLINSSWSSYTLKAG</sequence>
<name>A0A2K1JT26_PHYPA</name>
<reference evidence="2" key="3">
    <citation type="submission" date="2020-12" db="UniProtKB">
        <authorList>
            <consortium name="EnsemblPlants"/>
        </authorList>
    </citation>
    <scope>IDENTIFICATION</scope>
</reference>
<dbReference type="PaxDb" id="3218-PP1S39_194V6.1"/>
<evidence type="ECO:0000313" key="2">
    <source>
        <dbReference type="EnsemblPlants" id="PAC:32958713.CDS.1"/>
    </source>
</evidence>
<dbReference type="EnsemblPlants" id="Pp3c11_1579V3.2">
    <property type="protein sequence ID" value="PAC:32958714.CDS.1"/>
    <property type="gene ID" value="Pp3c11_1579"/>
</dbReference>
<dbReference type="InParanoid" id="A0A2K1JT26"/>
<proteinExistence type="predicted"/>
<organism evidence="1">
    <name type="scientific">Physcomitrium patens</name>
    <name type="common">Spreading-leaved earth moss</name>
    <name type="synonym">Physcomitrella patens</name>
    <dbReference type="NCBI Taxonomy" id="3218"/>
    <lineage>
        <taxon>Eukaryota</taxon>
        <taxon>Viridiplantae</taxon>
        <taxon>Streptophyta</taxon>
        <taxon>Embryophyta</taxon>
        <taxon>Bryophyta</taxon>
        <taxon>Bryophytina</taxon>
        <taxon>Bryopsida</taxon>
        <taxon>Funariidae</taxon>
        <taxon>Funariales</taxon>
        <taxon>Funariaceae</taxon>
        <taxon>Physcomitrium</taxon>
    </lineage>
</organism>
<keyword evidence="3" id="KW-1185">Reference proteome</keyword>
<protein>
    <submittedName>
        <fullName evidence="1 2">Uncharacterized protein</fullName>
    </submittedName>
</protein>
<dbReference type="Gramene" id="Pp3c11_1579V3.2">
    <property type="protein sequence ID" value="PAC:32958714.CDS.1"/>
    <property type="gene ID" value="Pp3c11_1579"/>
</dbReference>
<dbReference type="Proteomes" id="UP000006727">
    <property type="component" value="Chromosome 11"/>
</dbReference>
<evidence type="ECO:0000313" key="1">
    <source>
        <dbReference type="EMBL" id="PNR44684.1"/>
    </source>
</evidence>
<reference evidence="1 3" key="1">
    <citation type="journal article" date="2008" name="Science">
        <title>The Physcomitrella genome reveals evolutionary insights into the conquest of land by plants.</title>
        <authorList>
            <person name="Rensing S."/>
            <person name="Lang D."/>
            <person name="Zimmer A."/>
            <person name="Terry A."/>
            <person name="Salamov A."/>
            <person name="Shapiro H."/>
            <person name="Nishiyama T."/>
            <person name="Perroud P.-F."/>
            <person name="Lindquist E."/>
            <person name="Kamisugi Y."/>
            <person name="Tanahashi T."/>
            <person name="Sakakibara K."/>
            <person name="Fujita T."/>
            <person name="Oishi K."/>
            <person name="Shin-I T."/>
            <person name="Kuroki Y."/>
            <person name="Toyoda A."/>
            <person name="Suzuki Y."/>
            <person name="Hashimoto A."/>
            <person name="Yamaguchi K."/>
            <person name="Sugano A."/>
            <person name="Kohara Y."/>
            <person name="Fujiyama A."/>
            <person name="Anterola A."/>
            <person name="Aoki S."/>
            <person name="Ashton N."/>
            <person name="Barbazuk W.B."/>
            <person name="Barker E."/>
            <person name="Bennetzen J."/>
            <person name="Bezanilla M."/>
            <person name="Blankenship R."/>
            <person name="Cho S.H."/>
            <person name="Dutcher S."/>
            <person name="Estelle M."/>
            <person name="Fawcett J.A."/>
            <person name="Gundlach H."/>
            <person name="Hanada K."/>
            <person name="Heyl A."/>
            <person name="Hicks K.A."/>
            <person name="Hugh J."/>
            <person name="Lohr M."/>
            <person name="Mayer K."/>
            <person name="Melkozernov A."/>
            <person name="Murata T."/>
            <person name="Nelson D."/>
            <person name="Pils B."/>
            <person name="Prigge M."/>
            <person name="Reiss B."/>
            <person name="Renner T."/>
            <person name="Rombauts S."/>
            <person name="Rushton P."/>
            <person name="Sanderfoot A."/>
            <person name="Schween G."/>
            <person name="Shiu S.-H."/>
            <person name="Stueber K."/>
            <person name="Theodoulou F.L."/>
            <person name="Tu H."/>
            <person name="Van de Peer Y."/>
            <person name="Verrier P.J."/>
            <person name="Waters E."/>
            <person name="Wood A."/>
            <person name="Yang L."/>
            <person name="Cove D."/>
            <person name="Cuming A."/>
            <person name="Hasebe M."/>
            <person name="Lucas S."/>
            <person name="Mishler D.B."/>
            <person name="Reski R."/>
            <person name="Grigoriev I."/>
            <person name="Quatrano R.S."/>
            <person name="Boore J.L."/>
        </authorList>
    </citation>
    <scope>NUCLEOTIDE SEQUENCE [LARGE SCALE GENOMIC DNA]</scope>
    <source>
        <strain evidence="2 3">cv. Gransden 2004</strain>
    </source>
</reference>
<evidence type="ECO:0000313" key="3">
    <source>
        <dbReference type="Proteomes" id="UP000006727"/>
    </source>
</evidence>
<dbReference type="EnsemblPlants" id="Pp3c11_1579V3.1">
    <property type="protein sequence ID" value="PAC:32958713.CDS.1"/>
    <property type="gene ID" value="Pp3c11_1579"/>
</dbReference>
<gene>
    <name evidence="1" type="ORF">PHYPA_014454</name>
</gene>
<accession>A0A2K1JT26</accession>
<reference evidence="1 3" key="2">
    <citation type="journal article" date="2018" name="Plant J.">
        <title>The Physcomitrella patens chromosome-scale assembly reveals moss genome structure and evolution.</title>
        <authorList>
            <person name="Lang D."/>
            <person name="Ullrich K.K."/>
            <person name="Murat F."/>
            <person name="Fuchs J."/>
            <person name="Jenkins J."/>
            <person name="Haas F.B."/>
            <person name="Piednoel M."/>
            <person name="Gundlach H."/>
            <person name="Van Bel M."/>
            <person name="Meyberg R."/>
            <person name="Vives C."/>
            <person name="Morata J."/>
            <person name="Symeonidi A."/>
            <person name="Hiss M."/>
            <person name="Muchero W."/>
            <person name="Kamisugi Y."/>
            <person name="Saleh O."/>
            <person name="Blanc G."/>
            <person name="Decker E.L."/>
            <person name="van Gessel N."/>
            <person name="Grimwood J."/>
            <person name="Hayes R.D."/>
            <person name="Graham S.W."/>
            <person name="Gunter L.E."/>
            <person name="McDaniel S.F."/>
            <person name="Hoernstein S.N.W."/>
            <person name="Larsson A."/>
            <person name="Li F.W."/>
            <person name="Perroud P.F."/>
            <person name="Phillips J."/>
            <person name="Ranjan P."/>
            <person name="Rokshar D.S."/>
            <person name="Rothfels C.J."/>
            <person name="Schneider L."/>
            <person name="Shu S."/>
            <person name="Stevenson D.W."/>
            <person name="Thummler F."/>
            <person name="Tillich M."/>
            <person name="Villarreal Aguilar J.C."/>
            <person name="Widiez T."/>
            <person name="Wong G.K."/>
            <person name="Wymore A."/>
            <person name="Zhang Y."/>
            <person name="Zimmer A.D."/>
            <person name="Quatrano R.S."/>
            <person name="Mayer K.F.X."/>
            <person name="Goodstein D."/>
            <person name="Casacuberta J.M."/>
            <person name="Vandepoele K."/>
            <person name="Reski R."/>
            <person name="Cuming A.C."/>
            <person name="Tuskan G.A."/>
            <person name="Maumus F."/>
            <person name="Salse J."/>
            <person name="Schmutz J."/>
            <person name="Rensing S.A."/>
        </authorList>
    </citation>
    <scope>NUCLEOTIDE SEQUENCE [LARGE SCALE GENOMIC DNA]</scope>
    <source>
        <strain evidence="2 3">cv. Gransden 2004</strain>
    </source>
</reference>
<dbReference type="Gramene" id="Pp3c11_1579V3.1">
    <property type="protein sequence ID" value="PAC:32958713.CDS.1"/>
    <property type="gene ID" value="Pp3c11_1579"/>
</dbReference>
<dbReference type="EMBL" id="ABEU02000011">
    <property type="protein sequence ID" value="PNR44684.1"/>
    <property type="molecule type" value="Genomic_DNA"/>
</dbReference>